<dbReference type="Proteomes" id="UP000066737">
    <property type="component" value="Chromosome I"/>
</dbReference>
<dbReference type="GO" id="GO:0005524">
    <property type="term" value="F:ATP binding"/>
    <property type="evidence" value="ECO:0007669"/>
    <property type="project" value="UniProtKB-KW"/>
</dbReference>
<accession>A0A0U5H3K5</accession>
<dbReference type="SUPFAM" id="SSF52540">
    <property type="entry name" value="P-loop containing nucleoside triphosphate hydrolases"/>
    <property type="match status" value="1"/>
</dbReference>
<proteinExistence type="predicted"/>
<keyword evidence="2" id="KW-0067">ATP-binding</keyword>
<name>A0A0U5H3K5_9EURY</name>
<reference evidence="4" key="1">
    <citation type="journal article" date="2016" name="Environ. Microbiol.">
        <title>The complete genome of a viable archaeum isolated from 123-million-year-old rock salt.</title>
        <authorList>
            <person name="Jaakkola S.T."/>
            <person name="Pfeiffer F."/>
            <person name="Ravantti J.J."/>
            <person name="Guo Q."/>
            <person name="Liu Y."/>
            <person name="Chen X."/>
            <person name="Ma H."/>
            <person name="Yang C."/>
            <person name="Oksanen H.M."/>
            <person name="Bamford D.H."/>
        </authorList>
    </citation>
    <scope>NUCLEOTIDE SEQUENCE</scope>
    <source>
        <strain evidence="4">JI20-1</strain>
    </source>
</reference>
<dbReference type="STRING" id="1407499.HHUB_3125"/>
<evidence type="ECO:0000313" key="4">
    <source>
        <dbReference type="Proteomes" id="UP000066737"/>
    </source>
</evidence>
<dbReference type="OrthoDB" id="337234at2157"/>
<dbReference type="EMBL" id="LN831302">
    <property type="protein sequence ID" value="CQH60050.1"/>
    <property type="molecule type" value="Genomic_DNA"/>
</dbReference>
<evidence type="ECO:0008006" key="5">
    <source>
        <dbReference type="Google" id="ProtNLM"/>
    </source>
</evidence>
<dbReference type="RefSeq" id="WP_059057499.1">
    <property type="nucleotide sequence ID" value="NZ_CEML01000001.1"/>
</dbReference>
<dbReference type="KEGG" id="hhb:Hhub_3125"/>
<dbReference type="PANTHER" id="PTHR43637">
    <property type="entry name" value="UPF0273 PROTEIN TM_0370"/>
    <property type="match status" value="1"/>
</dbReference>
<dbReference type="GeneID" id="91107739"/>
<protein>
    <recommendedName>
        <fullName evidence="5">HTR-like protein</fullName>
    </recommendedName>
</protein>
<gene>
    <name evidence="3" type="ORF">HHUB_3125</name>
</gene>
<evidence type="ECO:0000313" key="3">
    <source>
        <dbReference type="EMBL" id="CQH60050.1"/>
    </source>
</evidence>
<dbReference type="InterPro" id="IPR027417">
    <property type="entry name" value="P-loop_NTPase"/>
</dbReference>
<keyword evidence="4" id="KW-1185">Reference proteome</keyword>
<evidence type="ECO:0000256" key="2">
    <source>
        <dbReference type="ARBA" id="ARBA00022840"/>
    </source>
</evidence>
<dbReference type="AlphaFoldDB" id="A0A0U5H3K5"/>
<keyword evidence="1" id="KW-0547">Nucleotide-binding</keyword>
<evidence type="ECO:0000256" key="1">
    <source>
        <dbReference type="ARBA" id="ARBA00022741"/>
    </source>
</evidence>
<dbReference type="Gene3D" id="3.40.50.300">
    <property type="entry name" value="P-loop containing nucleotide triphosphate hydrolases"/>
    <property type="match status" value="1"/>
</dbReference>
<sequence length="279" mass="30790">MATIPFGISRLDGRIGGGAPEGSVVLLSGEAGAGAREFLYTSAVLNGLRASDPELFELHYGDLHGSAVPPEDIHYVSFTADETELRREISFTMDDEIVESGLDAVTFADFSPEYFQLSPVPREWYAGEHRSISDLGQTDGDRRDVLEAFADYLDEHASGSLVVVDSLTDLIGARQQEMSFSDVVMTLKGLRKAARAWDGLLLLHLTRDAVTTEEFGSLMTSVDGTVQFGWESGGNERVRTMFVREFRGVLGRLEEEDIVQFETEIHDAGFDVTDVRKIR</sequence>
<organism evidence="3 4">
    <name type="scientific">Halobacterium hubeiense</name>
    <dbReference type="NCBI Taxonomy" id="1407499"/>
    <lineage>
        <taxon>Archaea</taxon>
        <taxon>Methanobacteriati</taxon>
        <taxon>Methanobacteriota</taxon>
        <taxon>Stenosarchaea group</taxon>
        <taxon>Halobacteria</taxon>
        <taxon>Halobacteriales</taxon>
        <taxon>Halobacteriaceae</taxon>
        <taxon>Halobacterium</taxon>
    </lineage>
</organism>